<dbReference type="AlphaFoldDB" id="A0A8S2GSA5"/>
<gene>
    <name evidence="2" type="ORF">OVA965_LOCUS3244</name>
    <name evidence="3" type="ORF">TMI583_LOCUS3243</name>
</gene>
<evidence type="ECO:0000313" key="2">
    <source>
        <dbReference type="EMBL" id="CAF0774082.1"/>
    </source>
</evidence>
<comment type="caution">
    <text evidence="3">The sequence shown here is derived from an EMBL/GenBank/DDBJ whole genome shotgun (WGS) entry which is preliminary data.</text>
</comment>
<organism evidence="3 4">
    <name type="scientific">Didymodactylos carnosus</name>
    <dbReference type="NCBI Taxonomy" id="1234261"/>
    <lineage>
        <taxon>Eukaryota</taxon>
        <taxon>Metazoa</taxon>
        <taxon>Spiralia</taxon>
        <taxon>Gnathifera</taxon>
        <taxon>Rotifera</taxon>
        <taxon>Eurotatoria</taxon>
        <taxon>Bdelloidea</taxon>
        <taxon>Philodinida</taxon>
        <taxon>Philodinidae</taxon>
        <taxon>Didymodactylos</taxon>
    </lineage>
</organism>
<feature type="signal peptide" evidence="1">
    <location>
        <begin position="1"/>
        <end position="19"/>
    </location>
</feature>
<proteinExistence type="predicted"/>
<feature type="chain" id="PRO_5036273577" evidence="1">
    <location>
        <begin position="20"/>
        <end position="186"/>
    </location>
</feature>
<evidence type="ECO:0000313" key="4">
    <source>
        <dbReference type="Proteomes" id="UP000682733"/>
    </source>
</evidence>
<evidence type="ECO:0000313" key="3">
    <source>
        <dbReference type="EMBL" id="CAF3555142.1"/>
    </source>
</evidence>
<keyword evidence="1" id="KW-0732">Signal</keyword>
<reference evidence="3" key="1">
    <citation type="submission" date="2021-02" db="EMBL/GenBank/DDBJ databases">
        <authorList>
            <person name="Nowell W R."/>
        </authorList>
    </citation>
    <scope>NUCLEOTIDE SEQUENCE</scope>
</reference>
<name>A0A8S2GSA5_9BILA</name>
<dbReference type="EMBL" id="CAJNOK010000765">
    <property type="protein sequence ID" value="CAF0774082.1"/>
    <property type="molecule type" value="Genomic_DNA"/>
</dbReference>
<dbReference type="PROSITE" id="PS51257">
    <property type="entry name" value="PROKAR_LIPOPROTEIN"/>
    <property type="match status" value="1"/>
</dbReference>
<protein>
    <submittedName>
        <fullName evidence="3">Uncharacterized protein</fullName>
    </submittedName>
</protein>
<dbReference type="Proteomes" id="UP000682733">
    <property type="component" value="Unassembled WGS sequence"/>
</dbReference>
<sequence>MKFLIIFLLQLLLVSCTYGFSWFSNWFGGKHSHCPVALYSKDSSYCGYKLYAQKSFHPTLEQIGQYAKECKVKVNVKQSFINDGDQIIPKINDYTQMAFHLGLGFEYELLDTNERLLCNRVCLNKPVSQIMSEANCFTSKLKSIQDIKQDAFRPEQLVQKFNTTDTLALLELKRKDLQEKCKNLKM</sequence>
<dbReference type="Proteomes" id="UP000677228">
    <property type="component" value="Unassembled WGS sequence"/>
</dbReference>
<evidence type="ECO:0000256" key="1">
    <source>
        <dbReference type="SAM" id="SignalP"/>
    </source>
</evidence>
<dbReference type="EMBL" id="CAJOBA010000765">
    <property type="protein sequence ID" value="CAF3555142.1"/>
    <property type="molecule type" value="Genomic_DNA"/>
</dbReference>
<accession>A0A8S2GSA5</accession>